<evidence type="ECO:0000256" key="4">
    <source>
        <dbReference type="ARBA" id="ARBA00022679"/>
    </source>
</evidence>
<keyword evidence="4" id="KW-0808">Transferase</keyword>
<evidence type="ECO:0000256" key="1">
    <source>
        <dbReference type="ARBA" id="ARBA00004821"/>
    </source>
</evidence>
<organism evidence="7 8">
    <name type="scientific">Puccinia striiformis f. sp. tritici PST-78</name>
    <dbReference type="NCBI Taxonomy" id="1165861"/>
    <lineage>
        <taxon>Eukaryota</taxon>
        <taxon>Fungi</taxon>
        <taxon>Dikarya</taxon>
        <taxon>Basidiomycota</taxon>
        <taxon>Pucciniomycotina</taxon>
        <taxon>Pucciniomycetes</taxon>
        <taxon>Pucciniales</taxon>
        <taxon>Pucciniaceae</taxon>
        <taxon>Puccinia</taxon>
    </lineage>
</organism>
<dbReference type="InterPro" id="IPR000544">
    <property type="entry name" value="Octanoyltransferase"/>
</dbReference>
<evidence type="ECO:0000256" key="3">
    <source>
        <dbReference type="ARBA" id="ARBA00012334"/>
    </source>
</evidence>
<proteinExistence type="inferred from homology"/>
<dbReference type="NCBIfam" id="TIGR00214">
    <property type="entry name" value="lipB"/>
    <property type="match status" value="1"/>
</dbReference>
<comment type="similarity">
    <text evidence="2">Belongs to the LipB family.</text>
</comment>
<dbReference type="Gene3D" id="3.30.930.10">
    <property type="entry name" value="Bira Bifunctional Protein, Domain 2"/>
    <property type="match status" value="1"/>
</dbReference>
<dbReference type="EC" id="2.3.1.181" evidence="3"/>
<dbReference type="GO" id="GO:0033819">
    <property type="term" value="F:lipoyl(octanoyl) transferase activity"/>
    <property type="evidence" value="ECO:0007669"/>
    <property type="project" value="UniProtKB-EC"/>
</dbReference>
<dbReference type="Pfam" id="PF21948">
    <property type="entry name" value="LplA-B_cat"/>
    <property type="match status" value="1"/>
</dbReference>
<sequence>MKANKLIQSIPTTIRRRPVIWSYVKDLVRYQDGYQLQNELVRHKINNPSAPDYLILLQHHPVYTTGRRQLSDQQLELERDRLAIINPKADFFPTSRGGQITYHGPGQLVAYPILNLSMIDLNTRMYVEFLVNLLRSILIHPSLPKPIESLDPAKNPDLPVGIFIGTQWCKIASIGVQVRRRITNHGIALNVEDQSESGFKSIVACGLKDTQLTSIQSVLAQELKVEDLVKPTIDLFNELLHPRVIMEEFDSNNQDYHEDPIGFQILHKFLHSHSSLPSSH</sequence>
<accession>A0A0L0VME1</accession>
<dbReference type="InterPro" id="IPR004143">
    <property type="entry name" value="BPL_LPL_catalytic"/>
</dbReference>
<dbReference type="PANTHER" id="PTHR10993:SF7">
    <property type="entry name" value="LIPOYLTRANSFERASE 2, MITOCHONDRIAL-RELATED"/>
    <property type="match status" value="1"/>
</dbReference>
<dbReference type="InterPro" id="IPR045864">
    <property type="entry name" value="aa-tRNA-synth_II/BPL/LPL"/>
</dbReference>
<name>A0A0L0VME1_9BASI</name>
<evidence type="ECO:0000313" key="8">
    <source>
        <dbReference type="Proteomes" id="UP000054564"/>
    </source>
</evidence>
<dbReference type="EMBL" id="AJIL01000037">
    <property type="protein sequence ID" value="KNF00382.1"/>
    <property type="molecule type" value="Genomic_DNA"/>
</dbReference>
<dbReference type="SUPFAM" id="SSF55681">
    <property type="entry name" value="Class II aaRS and biotin synthetases"/>
    <property type="match status" value="1"/>
</dbReference>
<protein>
    <recommendedName>
        <fullName evidence="3">lipoyl(octanoyl) transferase</fullName>
        <ecNumber evidence="3">2.3.1.181</ecNumber>
    </recommendedName>
</protein>
<dbReference type="PROSITE" id="PS01313">
    <property type="entry name" value="LIPB"/>
    <property type="match status" value="1"/>
</dbReference>
<dbReference type="STRING" id="1165861.A0A0L0VME1"/>
<gene>
    <name evidence="7" type="ORF">PSTG_06312</name>
</gene>
<comment type="caution">
    <text evidence="7">The sequence shown here is derived from an EMBL/GenBank/DDBJ whole genome shotgun (WGS) entry which is preliminary data.</text>
</comment>
<keyword evidence="8" id="KW-1185">Reference proteome</keyword>
<comment type="pathway">
    <text evidence="1">Protein modification; protein lipoylation via endogenous pathway; protein N(6)-(lipoyl)lysine from octanoyl-[acyl-carrier-protein]: step 1/2.</text>
</comment>
<reference evidence="8" key="1">
    <citation type="submission" date="2014-03" db="EMBL/GenBank/DDBJ databases">
        <title>The Genome Sequence of Puccinia striiformis f. sp. tritici PST-78.</title>
        <authorList>
            <consortium name="The Broad Institute Genome Sequencing Platform"/>
            <person name="Cuomo C."/>
            <person name="Hulbert S."/>
            <person name="Chen X."/>
            <person name="Walker B."/>
            <person name="Young S.K."/>
            <person name="Zeng Q."/>
            <person name="Gargeya S."/>
            <person name="Fitzgerald M."/>
            <person name="Haas B."/>
            <person name="Abouelleil A."/>
            <person name="Alvarado L."/>
            <person name="Arachchi H.M."/>
            <person name="Berlin A.M."/>
            <person name="Chapman S.B."/>
            <person name="Goldberg J."/>
            <person name="Griggs A."/>
            <person name="Gujja S."/>
            <person name="Hansen M."/>
            <person name="Howarth C."/>
            <person name="Imamovic A."/>
            <person name="Larimer J."/>
            <person name="McCowan C."/>
            <person name="Montmayeur A."/>
            <person name="Murphy C."/>
            <person name="Neiman D."/>
            <person name="Pearson M."/>
            <person name="Priest M."/>
            <person name="Roberts A."/>
            <person name="Saif S."/>
            <person name="Shea T."/>
            <person name="Sisk P."/>
            <person name="Sykes S."/>
            <person name="Wortman J."/>
            <person name="Nusbaum C."/>
            <person name="Birren B."/>
        </authorList>
    </citation>
    <scope>NUCLEOTIDE SEQUENCE [LARGE SCALE GENOMIC DNA]</scope>
    <source>
        <strain evidence="8">race PST-78</strain>
    </source>
</reference>
<feature type="domain" description="BPL/LPL catalytic" evidence="6">
    <location>
        <begin position="48"/>
        <end position="244"/>
    </location>
</feature>
<dbReference type="GO" id="GO:0009249">
    <property type="term" value="P:protein lipoylation"/>
    <property type="evidence" value="ECO:0007669"/>
    <property type="project" value="InterPro"/>
</dbReference>
<evidence type="ECO:0000259" key="6">
    <source>
        <dbReference type="PROSITE" id="PS51733"/>
    </source>
</evidence>
<evidence type="ECO:0000256" key="5">
    <source>
        <dbReference type="ARBA" id="ARBA00023315"/>
    </source>
</evidence>
<dbReference type="PROSITE" id="PS51733">
    <property type="entry name" value="BPL_LPL_CATALYTIC"/>
    <property type="match status" value="1"/>
</dbReference>
<evidence type="ECO:0000313" key="7">
    <source>
        <dbReference type="EMBL" id="KNF00382.1"/>
    </source>
</evidence>
<keyword evidence="5" id="KW-0012">Acyltransferase</keyword>
<evidence type="ECO:0000256" key="2">
    <source>
        <dbReference type="ARBA" id="ARBA00007907"/>
    </source>
</evidence>
<dbReference type="OrthoDB" id="19908at2759"/>
<dbReference type="AlphaFoldDB" id="A0A0L0VME1"/>
<dbReference type="Proteomes" id="UP000054564">
    <property type="component" value="Unassembled WGS sequence"/>
</dbReference>
<dbReference type="InterPro" id="IPR020605">
    <property type="entry name" value="Octanoyltransferase_CS"/>
</dbReference>
<dbReference type="UniPathway" id="UPA00538">
    <property type="reaction ID" value="UER00592"/>
</dbReference>
<dbReference type="PANTHER" id="PTHR10993">
    <property type="entry name" value="OCTANOYLTRANSFERASE"/>
    <property type="match status" value="1"/>
</dbReference>